<accession>A0A549T3N9</accession>
<evidence type="ECO:0000313" key="5">
    <source>
        <dbReference type="Proteomes" id="UP000316781"/>
    </source>
</evidence>
<organism evidence="4 5">
    <name type="scientific">Methylosinus sporium</name>
    <dbReference type="NCBI Taxonomy" id="428"/>
    <lineage>
        <taxon>Bacteria</taxon>
        <taxon>Pseudomonadati</taxon>
        <taxon>Pseudomonadota</taxon>
        <taxon>Alphaproteobacteria</taxon>
        <taxon>Hyphomicrobiales</taxon>
        <taxon>Methylocystaceae</taxon>
        <taxon>Methylosinus</taxon>
    </lineage>
</organism>
<dbReference type="GO" id="GO:0005694">
    <property type="term" value="C:chromosome"/>
    <property type="evidence" value="ECO:0007669"/>
    <property type="project" value="TreeGrafter"/>
</dbReference>
<dbReference type="CDD" id="cd16405">
    <property type="entry name" value="RepB_like_N"/>
    <property type="match status" value="1"/>
</dbReference>
<dbReference type="Pfam" id="PF07506">
    <property type="entry name" value="RepB"/>
    <property type="match status" value="1"/>
</dbReference>
<dbReference type="InterPro" id="IPR036086">
    <property type="entry name" value="ParB/Sulfiredoxin_sf"/>
</dbReference>
<evidence type="ECO:0000259" key="3">
    <source>
        <dbReference type="SMART" id="SM00470"/>
    </source>
</evidence>
<comment type="similarity">
    <text evidence="1">Belongs to the ParB family.</text>
</comment>
<sequence length="357" mass="39408">MSRKALFANLQLGSAPASDGEAKGAPDDRRANEKSDVDPVVRAATLKSRPILGAAALIKSAAAPVGALGQSLSEFKAQSERAVAIERQLAEGQIVVDLDPVLIDPSFVEDRMATSREAHARLVEAIREHGQQVPILVRPHPSESGRFQVAYGHRRLRAALELQRTVRAVVKALSDDELVIAQGQENNERQDLSFIEKARFARGLEQRGFKRDTIMTALSVYKSDLSNMLSVIARVPEDVIHAIGPSLGIGRRGWIDLAERFTDPAVAQSVKALIASPDFLALESDQRFRRVHALARPSVAERPRLENWTTAEGAKFAKILQDAEKISVTIDRRVAPEFGDFVLERLQSLYEEFKSRR</sequence>
<dbReference type="InterPro" id="IPR011111">
    <property type="entry name" value="Plasmid_RepB"/>
</dbReference>
<dbReference type="Pfam" id="PF02195">
    <property type="entry name" value="ParB_N"/>
    <property type="match status" value="1"/>
</dbReference>
<evidence type="ECO:0000256" key="2">
    <source>
        <dbReference type="SAM" id="MobiDB-lite"/>
    </source>
</evidence>
<reference evidence="4 5" key="1">
    <citation type="submission" date="2019-07" db="EMBL/GenBank/DDBJ databases">
        <title>Ln-dependent methylotrophs.</title>
        <authorList>
            <person name="Tani A."/>
        </authorList>
    </citation>
    <scope>NUCLEOTIDE SEQUENCE [LARGE SCALE GENOMIC DNA]</scope>
    <source>
        <strain evidence="4 5">SM89A</strain>
    </source>
</reference>
<dbReference type="GO" id="GO:0007059">
    <property type="term" value="P:chromosome segregation"/>
    <property type="evidence" value="ECO:0007669"/>
    <property type="project" value="TreeGrafter"/>
</dbReference>
<evidence type="ECO:0000313" key="4">
    <source>
        <dbReference type="EMBL" id="TRL36476.1"/>
    </source>
</evidence>
<dbReference type="Gene3D" id="3.90.1530.30">
    <property type="match status" value="1"/>
</dbReference>
<dbReference type="InterPro" id="IPR004437">
    <property type="entry name" value="ParB/RepB/Spo0J"/>
</dbReference>
<evidence type="ECO:0000256" key="1">
    <source>
        <dbReference type="ARBA" id="ARBA00006295"/>
    </source>
</evidence>
<dbReference type="InterPro" id="IPR050336">
    <property type="entry name" value="Chromosome_partition/occlusion"/>
</dbReference>
<dbReference type="SUPFAM" id="SSF109709">
    <property type="entry name" value="KorB DNA-binding domain-like"/>
    <property type="match status" value="1"/>
</dbReference>
<dbReference type="SUPFAM" id="SSF110849">
    <property type="entry name" value="ParB/Sulfiredoxin"/>
    <property type="match status" value="1"/>
</dbReference>
<gene>
    <name evidence="4" type="primary">repB</name>
    <name evidence="4" type="ORF">FM996_04775</name>
</gene>
<feature type="compositionally biased region" description="Basic and acidic residues" evidence="2">
    <location>
        <begin position="20"/>
        <end position="37"/>
    </location>
</feature>
<dbReference type="SMART" id="SM00470">
    <property type="entry name" value="ParB"/>
    <property type="match status" value="1"/>
</dbReference>
<feature type="region of interest" description="Disordered" evidence="2">
    <location>
        <begin position="1"/>
        <end position="37"/>
    </location>
</feature>
<dbReference type="AlphaFoldDB" id="A0A549T3N9"/>
<dbReference type="Gene3D" id="1.10.10.2830">
    <property type="match status" value="1"/>
</dbReference>
<dbReference type="NCBIfam" id="TIGR03454">
    <property type="entry name" value="partition_RepB"/>
    <property type="match status" value="1"/>
</dbReference>
<dbReference type="NCBIfam" id="TIGR00180">
    <property type="entry name" value="parB_part"/>
    <property type="match status" value="1"/>
</dbReference>
<proteinExistence type="inferred from homology"/>
<comment type="caution">
    <text evidence="4">The sequence shown here is derived from an EMBL/GenBank/DDBJ whole genome shotgun (WGS) entry which is preliminary data.</text>
</comment>
<dbReference type="EMBL" id="VJMF01000020">
    <property type="protein sequence ID" value="TRL36476.1"/>
    <property type="molecule type" value="Genomic_DNA"/>
</dbReference>
<dbReference type="InterPro" id="IPR017819">
    <property type="entry name" value="Plasmid_partition_RepB"/>
</dbReference>
<name>A0A549T3N9_METSR</name>
<dbReference type="InterPro" id="IPR037972">
    <property type="entry name" value="RepB_N"/>
</dbReference>
<dbReference type="InterPro" id="IPR003115">
    <property type="entry name" value="ParB_N"/>
</dbReference>
<dbReference type="PANTHER" id="PTHR33375">
    <property type="entry name" value="CHROMOSOME-PARTITIONING PROTEIN PARB-RELATED"/>
    <property type="match status" value="1"/>
</dbReference>
<dbReference type="Proteomes" id="UP000316781">
    <property type="component" value="Unassembled WGS sequence"/>
</dbReference>
<dbReference type="GO" id="GO:0003677">
    <property type="term" value="F:DNA binding"/>
    <property type="evidence" value="ECO:0007669"/>
    <property type="project" value="InterPro"/>
</dbReference>
<protein>
    <submittedName>
        <fullName evidence="4">Plasmid partitioning protein RepB</fullName>
    </submittedName>
</protein>
<dbReference type="PANTHER" id="PTHR33375:SF1">
    <property type="entry name" value="CHROMOSOME-PARTITIONING PROTEIN PARB-RELATED"/>
    <property type="match status" value="1"/>
</dbReference>
<feature type="domain" description="ParB-like N-terminal" evidence="3">
    <location>
        <begin position="96"/>
        <end position="187"/>
    </location>
</feature>
<dbReference type="RefSeq" id="WP_142862065.1">
    <property type="nucleotide sequence ID" value="NZ_VJMF01000020.1"/>
</dbReference>